<accession>A0ABU0BMJ2</accession>
<name>A0ABU0BMJ2_9HYPH</name>
<reference evidence="2 3" key="1">
    <citation type="submission" date="2023-07" db="EMBL/GenBank/DDBJ databases">
        <title>Genomic Encyclopedia of Type Strains, Phase IV (KMG-IV): sequencing the most valuable type-strain genomes for metagenomic binning, comparative biology and taxonomic classification.</title>
        <authorList>
            <person name="Goeker M."/>
        </authorList>
    </citation>
    <scope>NUCLEOTIDE SEQUENCE [LARGE SCALE GENOMIC DNA]</scope>
    <source>
        <strain evidence="2 3">DSM 1112</strain>
    </source>
</reference>
<feature type="chain" id="PRO_5045684548" description="Lipoprotein" evidence="1">
    <location>
        <begin position="19"/>
        <end position="182"/>
    </location>
</feature>
<evidence type="ECO:0000313" key="2">
    <source>
        <dbReference type="EMBL" id="MDQ0319459.1"/>
    </source>
</evidence>
<evidence type="ECO:0000313" key="3">
    <source>
        <dbReference type="Proteomes" id="UP001230207"/>
    </source>
</evidence>
<evidence type="ECO:0000256" key="1">
    <source>
        <dbReference type="SAM" id="SignalP"/>
    </source>
</evidence>
<feature type="signal peptide" evidence="1">
    <location>
        <begin position="1"/>
        <end position="18"/>
    </location>
</feature>
<dbReference type="RefSeq" id="WP_307228385.1">
    <property type="nucleotide sequence ID" value="NZ_JAUSVF010000001.1"/>
</dbReference>
<dbReference type="PROSITE" id="PS51257">
    <property type="entry name" value="PROKAR_LIPOPROTEIN"/>
    <property type="match status" value="1"/>
</dbReference>
<evidence type="ECO:0008006" key="4">
    <source>
        <dbReference type="Google" id="ProtNLM"/>
    </source>
</evidence>
<organism evidence="2 3">
    <name type="scientific">Pararhizobium capsulatum DSM 1112</name>
    <dbReference type="NCBI Taxonomy" id="1121113"/>
    <lineage>
        <taxon>Bacteria</taxon>
        <taxon>Pseudomonadati</taxon>
        <taxon>Pseudomonadota</taxon>
        <taxon>Alphaproteobacteria</taxon>
        <taxon>Hyphomicrobiales</taxon>
        <taxon>Rhizobiaceae</taxon>
        <taxon>Rhizobium/Agrobacterium group</taxon>
        <taxon>Pararhizobium</taxon>
    </lineage>
</organism>
<gene>
    <name evidence="2" type="ORF">QO002_001597</name>
</gene>
<keyword evidence="1" id="KW-0732">Signal</keyword>
<keyword evidence="3" id="KW-1185">Reference proteome</keyword>
<comment type="caution">
    <text evidence="2">The sequence shown here is derived from an EMBL/GenBank/DDBJ whole genome shotgun (WGS) entry which is preliminary data.</text>
</comment>
<sequence length="182" mass="18537">MIGKVSSRLLGISLLLIAAGCNKTDTGGAIDAGGSAVAPTPAVIQGACPKVFLLDGTAIHTSYAGAKDDPTKLVYQATLVDTTRQCVQNESQLVMTVVVQGRVVSGPAGSAGTINLPIRVAATDGENTLFSELTQYPVTIQPGAGASQFLFTKANIALPGGAGSFAKVYVGFDEGPQAKKKK</sequence>
<dbReference type="Proteomes" id="UP001230207">
    <property type="component" value="Unassembled WGS sequence"/>
</dbReference>
<dbReference type="EMBL" id="JAUSVF010000001">
    <property type="protein sequence ID" value="MDQ0319459.1"/>
    <property type="molecule type" value="Genomic_DNA"/>
</dbReference>
<protein>
    <recommendedName>
        <fullName evidence="4">Lipoprotein</fullName>
    </recommendedName>
</protein>
<proteinExistence type="predicted"/>